<dbReference type="GO" id="GO:0015891">
    <property type="term" value="P:siderophore transport"/>
    <property type="evidence" value="ECO:0007669"/>
    <property type="project" value="InterPro"/>
</dbReference>
<keyword evidence="4" id="KW-0472">Membrane</keyword>
<dbReference type="OrthoDB" id="6541502at2"/>
<protein>
    <recommendedName>
        <fullName evidence="5">Protein TonB</fullName>
    </recommendedName>
</protein>
<dbReference type="GO" id="GO:0005886">
    <property type="term" value="C:plasma membrane"/>
    <property type="evidence" value="ECO:0007669"/>
    <property type="project" value="UniProtKB-SubCell"/>
</dbReference>
<dbReference type="InterPro" id="IPR037682">
    <property type="entry name" value="TonB_C"/>
</dbReference>
<comment type="caution">
    <text evidence="7">The sequence shown here is derived from an EMBL/GenBank/DDBJ whole genome shotgun (WGS) entry which is preliminary data.</text>
</comment>
<keyword evidence="5" id="KW-0653">Protein transport</keyword>
<keyword evidence="5" id="KW-0813">Transport</keyword>
<dbReference type="GO" id="GO:0055085">
    <property type="term" value="P:transmembrane transport"/>
    <property type="evidence" value="ECO:0007669"/>
    <property type="project" value="InterPro"/>
</dbReference>
<evidence type="ECO:0000256" key="3">
    <source>
        <dbReference type="ARBA" id="ARBA00022989"/>
    </source>
</evidence>
<keyword evidence="5" id="KW-1003">Cell membrane</keyword>
<evidence type="ECO:0000256" key="4">
    <source>
        <dbReference type="ARBA" id="ARBA00023136"/>
    </source>
</evidence>
<dbReference type="Gene3D" id="3.30.2420.10">
    <property type="entry name" value="TonB"/>
    <property type="match status" value="1"/>
</dbReference>
<keyword evidence="2" id="KW-0812">Transmembrane</keyword>
<evidence type="ECO:0000313" key="7">
    <source>
        <dbReference type="EMBL" id="RSE29196.1"/>
    </source>
</evidence>
<gene>
    <name evidence="7" type="ORF">EGT71_01365</name>
</gene>
<dbReference type="EMBL" id="RHXB01000001">
    <property type="protein sequence ID" value="RSE29196.1"/>
    <property type="molecule type" value="Genomic_DNA"/>
</dbReference>
<dbReference type="Proteomes" id="UP000275331">
    <property type="component" value="Unassembled WGS sequence"/>
</dbReference>
<dbReference type="PROSITE" id="PS52015">
    <property type="entry name" value="TONB_CTD"/>
    <property type="match status" value="1"/>
</dbReference>
<keyword evidence="3" id="KW-1133">Transmembrane helix</keyword>
<dbReference type="GO" id="GO:0015031">
    <property type="term" value="P:protein transport"/>
    <property type="evidence" value="ECO:0007669"/>
    <property type="project" value="UniProtKB-UniRule"/>
</dbReference>
<dbReference type="GO" id="GO:0031992">
    <property type="term" value="F:energy transducer activity"/>
    <property type="evidence" value="ECO:0007669"/>
    <property type="project" value="InterPro"/>
</dbReference>
<dbReference type="GO" id="GO:0030288">
    <property type="term" value="C:outer membrane-bounded periplasmic space"/>
    <property type="evidence" value="ECO:0007669"/>
    <property type="project" value="InterPro"/>
</dbReference>
<comment type="function">
    <text evidence="5">Interacts with outer membrane receptor proteins that carry out high-affinity binding and energy dependent uptake into the periplasmic space of specific substrates. It could act to transduce energy from the cytoplasmic membrane to specific energy-requiring processes in the outer membrane, resulting in the release into the periplasm of ligands bound by these outer membrane proteins.</text>
</comment>
<keyword evidence="5" id="KW-0735">Signal-anchor</keyword>
<evidence type="ECO:0000313" key="8">
    <source>
        <dbReference type="Proteomes" id="UP000275331"/>
    </source>
</evidence>
<dbReference type="Pfam" id="PF03544">
    <property type="entry name" value="TonB_C"/>
    <property type="match status" value="1"/>
</dbReference>
<dbReference type="InterPro" id="IPR003538">
    <property type="entry name" value="TonB"/>
</dbReference>
<keyword evidence="5" id="KW-0997">Cell inner membrane</keyword>
<dbReference type="SUPFAM" id="SSF74653">
    <property type="entry name" value="TolA/TonB C-terminal domain"/>
    <property type="match status" value="1"/>
</dbReference>
<proteinExistence type="inferred from homology"/>
<dbReference type="PRINTS" id="PR01374">
    <property type="entry name" value="TONBPROTEIN"/>
</dbReference>
<comment type="similarity">
    <text evidence="5">Belongs to the TonB family.</text>
</comment>
<feature type="domain" description="TonB C-terminal" evidence="6">
    <location>
        <begin position="7"/>
        <end position="95"/>
    </location>
</feature>
<name>A0A427V8Z0_9ENTR</name>
<evidence type="ECO:0000256" key="1">
    <source>
        <dbReference type="ARBA" id="ARBA00004167"/>
    </source>
</evidence>
<dbReference type="NCBIfam" id="TIGR01352">
    <property type="entry name" value="tonB_Cterm"/>
    <property type="match status" value="1"/>
</dbReference>
<comment type="subcellular location">
    <subcellularLocation>
        <location evidence="5">Cell inner membrane</location>
        <topology evidence="5">Single-pass membrane protein</topology>
        <orientation evidence="5">Periplasmic side</orientation>
    </subcellularLocation>
    <subcellularLocation>
        <location evidence="1">Membrane</location>
        <topology evidence="1">Single-pass membrane protein</topology>
    </subcellularLocation>
</comment>
<reference evidence="7 8" key="1">
    <citation type="submission" date="2018-10" db="EMBL/GenBank/DDBJ databases">
        <title>Transmission dynamics of multidrug resistant bacteria on intensive care unit surfaces.</title>
        <authorList>
            <person name="D'Souza A.W."/>
            <person name="Potter R.F."/>
            <person name="Wallace M."/>
            <person name="Shupe A."/>
            <person name="Patel S."/>
            <person name="Sun S."/>
            <person name="Gul D."/>
            <person name="Kwon J.H."/>
            <person name="Andleeb S."/>
            <person name="Burnham C.-A.D."/>
            <person name="Dantas G."/>
        </authorList>
    </citation>
    <scope>NUCLEOTIDE SEQUENCE [LARGE SCALE GENOMIC DNA]</scope>
    <source>
        <strain evidence="7 8">AS_373</strain>
    </source>
</reference>
<evidence type="ECO:0000259" key="6">
    <source>
        <dbReference type="PROSITE" id="PS52015"/>
    </source>
</evidence>
<dbReference type="AlphaFoldDB" id="A0A427V8Z0"/>
<dbReference type="RefSeq" id="WP_125292244.1">
    <property type="nucleotide sequence ID" value="NZ_RHWZ01000002.1"/>
</dbReference>
<organism evidence="7 8">
    <name type="scientific">Atlantibacter subterraneus</name>
    <dbReference type="NCBI Taxonomy" id="255519"/>
    <lineage>
        <taxon>Bacteria</taxon>
        <taxon>Pseudomonadati</taxon>
        <taxon>Pseudomonadota</taxon>
        <taxon>Gammaproteobacteria</taxon>
        <taxon>Enterobacterales</taxon>
        <taxon>Enterobacteriaceae</taxon>
        <taxon>Atlantibacter</taxon>
    </lineage>
</organism>
<dbReference type="InterPro" id="IPR006260">
    <property type="entry name" value="TonB/TolA_C"/>
</dbReference>
<sequence>MKYWFLLTMIISNAALSNSINYPVRANGLHIEGEVLVLYDINDSGHTENIRVIKARPKDVFERQVIKDISRWRFKPGDQKEDIPLKISFQMKPNI</sequence>
<evidence type="ECO:0000256" key="5">
    <source>
        <dbReference type="RuleBase" id="RU362123"/>
    </source>
</evidence>
<accession>A0A427V8Z0</accession>
<evidence type="ECO:0000256" key="2">
    <source>
        <dbReference type="ARBA" id="ARBA00022692"/>
    </source>
</evidence>